<dbReference type="EMBL" id="JBHRYC010000113">
    <property type="protein sequence ID" value="MFC3640086.1"/>
    <property type="molecule type" value="Genomic_DNA"/>
</dbReference>
<dbReference type="GO" id="GO:0016746">
    <property type="term" value="F:acyltransferase activity"/>
    <property type="evidence" value="ECO:0007669"/>
    <property type="project" value="UniProtKB-KW"/>
</dbReference>
<dbReference type="Gene3D" id="3.40.630.30">
    <property type="match status" value="1"/>
</dbReference>
<keyword evidence="5" id="KW-1185">Reference proteome</keyword>
<dbReference type="EC" id="2.3.1.-" evidence="4"/>
<proteinExistence type="predicted"/>
<sequence length="142" mass="15046">MSTPLAVRSAGAADEDAVVALWRASGLVASYNDPNADFQFAMNGPASDVLIGEDGAGDLVGAVMVGHDGHRGWLYYVSATPACRCAGIGRAMVSAAEAWLRARGVPKVQLMVRETNSGVVGFYERLGFESTPRIVMAKWLDK</sequence>
<gene>
    <name evidence="4" type="ORF">ACFONL_22355</name>
</gene>
<keyword evidence="2 4" id="KW-0012">Acyltransferase</keyword>
<reference evidence="5" key="1">
    <citation type="journal article" date="2019" name="Int. J. Syst. Evol. Microbiol.">
        <title>The Global Catalogue of Microorganisms (GCM) 10K type strain sequencing project: providing services to taxonomists for standard genome sequencing and annotation.</title>
        <authorList>
            <consortium name="The Broad Institute Genomics Platform"/>
            <consortium name="The Broad Institute Genome Sequencing Center for Infectious Disease"/>
            <person name="Wu L."/>
            <person name="Ma J."/>
        </authorList>
    </citation>
    <scope>NUCLEOTIDE SEQUENCE [LARGE SCALE GENOMIC DNA]</scope>
    <source>
        <strain evidence="5">KCTC 42282</strain>
    </source>
</reference>
<dbReference type="RefSeq" id="WP_191319904.1">
    <property type="nucleotide sequence ID" value="NZ_BNCG01000011.1"/>
</dbReference>
<keyword evidence="1 4" id="KW-0808">Transferase</keyword>
<dbReference type="InterPro" id="IPR000182">
    <property type="entry name" value="GNAT_dom"/>
</dbReference>
<comment type="caution">
    <text evidence="4">The sequence shown here is derived from an EMBL/GenBank/DDBJ whole genome shotgun (WGS) entry which is preliminary data.</text>
</comment>
<dbReference type="PANTHER" id="PTHR43877">
    <property type="entry name" value="AMINOALKYLPHOSPHONATE N-ACETYLTRANSFERASE-RELATED-RELATED"/>
    <property type="match status" value="1"/>
</dbReference>
<dbReference type="Proteomes" id="UP001595704">
    <property type="component" value="Unassembled WGS sequence"/>
</dbReference>
<evidence type="ECO:0000313" key="4">
    <source>
        <dbReference type="EMBL" id="MFC3640086.1"/>
    </source>
</evidence>
<organism evidence="4 5">
    <name type="scientific">Camelimonas fluminis</name>
    <dbReference type="NCBI Taxonomy" id="1576911"/>
    <lineage>
        <taxon>Bacteria</taxon>
        <taxon>Pseudomonadati</taxon>
        <taxon>Pseudomonadota</taxon>
        <taxon>Alphaproteobacteria</taxon>
        <taxon>Hyphomicrobiales</taxon>
        <taxon>Chelatococcaceae</taxon>
        <taxon>Camelimonas</taxon>
    </lineage>
</organism>
<evidence type="ECO:0000259" key="3">
    <source>
        <dbReference type="PROSITE" id="PS51186"/>
    </source>
</evidence>
<accession>A0ABV7UNE8</accession>
<evidence type="ECO:0000256" key="2">
    <source>
        <dbReference type="ARBA" id="ARBA00023315"/>
    </source>
</evidence>
<dbReference type="Pfam" id="PF00583">
    <property type="entry name" value="Acetyltransf_1"/>
    <property type="match status" value="1"/>
</dbReference>
<name>A0ABV7UNE8_9HYPH</name>
<dbReference type="NCBIfam" id="NF002959">
    <property type="entry name" value="PRK03624.1"/>
    <property type="match status" value="1"/>
</dbReference>
<feature type="domain" description="N-acetyltransferase" evidence="3">
    <location>
        <begin position="5"/>
        <end position="142"/>
    </location>
</feature>
<evidence type="ECO:0000313" key="5">
    <source>
        <dbReference type="Proteomes" id="UP001595704"/>
    </source>
</evidence>
<dbReference type="InterPro" id="IPR016181">
    <property type="entry name" value="Acyl_CoA_acyltransferase"/>
</dbReference>
<dbReference type="SUPFAM" id="SSF55729">
    <property type="entry name" value="Acyl-CoA N-acyltransferases (Nat)"/>
    <property type="match status" value="1"/>
</dbReference>
<dbReference type="PROSITE" id="PS51186">
    <property type="entry name" value="GNAT"/>
    <property type="match status" value="1"/>
</dbReference>
<dbReference type="InterPro" id="IPR050832">
    <property type="entry name" value="Bact_Acetyltransf"/>
</dbReference>
<protein>
    <submittedName>
        <fullName evidence="4">GNAT family acetyltransferase</fullName>
        <ecNumber evidence="4">2.3.1.-</ecNumber>
    </submittedName>
</protein>
<dbReference type="CDD" id="cd04301">
    <property type="entry name" value="NAT_SF"/>
    <property type="match status" value="1"/>
</dbReference>
<evidence type="ECO:0000256" key="1">
    <source>
        <dbReference type="ARBA" id="ARBA00022679"/>
    </source>
</evidence>